<dbReference type="HOGENOM" id="CLU_3307278_0_0_9"/>
<accession>A8RUA8</accession>
<dbReference type="PaxDb" id="411902-CLOBOL_03955"/>
<reference evidence="1 2" key="1">
    <citation type="submission" date="2007-08" db="EMBL/GenBank/DDBJ databases">
        <authorList>
            <person name="Fulton L."/>
            <person name="Clifton S."/>
            <person name="Fulton B."/>
            <person name="Xu J."/>
            <person name="Minx P."/>
            <person name="Pepin K.H."/>
            <person name="Johnson M."/>
            <person name="Thiruvilangam P."/>
            <person name="Bhonagiri V."/>
            <person name="Nash W.E."/>
            <person name="Mardis E.R."/>
            <person name="Wilson R.K."/>
        </authorList>
    </citation>
    <scope>NUCLEOTIDE SEQUENCE [LARGE SCALE GENOMIC DNA]</scope>
    <source>
        <strain evidence="2">ATCC BAA-613 / DSM 15670 / CCUG 46953 / JCM 12243 / WAL 16351</strain>
    </source>
</reference>
<gene>
    <name evidence="1" type="ORF">CLOBOL_03955</name>
</gene>
<proteinExistence type="predicted"/>
<reference evidence="1 2" key="2">
    <citation type="submission" date="2007-09" db="EMBL/GenBank/DDBJ databases">
        <title>Draft genome sequence of Clostridium bolteae (ATCC BAA-613).</title>
        <authorList>
            <person name="Sudarsanam P."/>
            <person name="Ley R."/>
            <person name="Guruge J."/>
            <person name="Turnbaugh P.J."/>
            <person name="Mahowald M."/>
            <person name="Liep D."/>
            <person name="Gordon J."/>
        </authorList>
    </citation>
    <scope>NUCLEOTIDE SEQUENCE [LARGE SCALE GENOMIC DNA]</scope>
    <source>
        <strain evidence="2">ATCC BAA-613 / DSM 15670 / CCUG 46953 / JCM 12243 / WAL 16351</strain>
    </source>
</reference>
<dbReference type="EMBL" id="ABCC02000033">
    <property type="protein sequence ID" value="EDP15784.1"/>
    <property type="molecule type" value="Genomic_DNA"/>
</dbReference>
<protein>
    <submittedName>
        <fullName evidence="1">Uncharacterized protein</fullName>
    </submittedName>
</protein>
<comment type="caution">
    <text evidence="1">The sequence shown here is derived from an EMBL/GenBank/DDBJ whole genome shotgun (WGS) entry which is preliminary data.</text>
</comment>
<evidence type="ECO:0000313" key="1">
    <source>
        <dbReference type="EMBL" id="EDP15784.1"/>
    </source>
</evidence>
<organism evidence="1 2">
    <name type="scientific">Enterocloster bolteae (strain ATCC BAA-613 / DSM 15670 / CCUG 46953 / JCM 12243 / WAL 16351)</name>
    <name type="common">Clostridium bolteae</name>
    <dbReference type="NCBI Taxonomy" id="411902"/>
    <lineage>
        <taxon>Bacteria</taxon>
        <taxon>Bacillati</taxon>
        <taxon>Bacillota</taxon>
        <taxon>Clostridia</taxon>
        <taxon>Lachnospirales</taxon>
        <taxon>Lachnospiraceae</taxon>
        <taxon>Enterocloster</taxon>
    </lineage>
</organism>
<name>A8RUA8_ENTBW</name>
<dbReference type="AlphaFoldDB" id="A8RUA8"/>
<sequence>MNLRKDRDEAQRVFYKQPLDSALRSELILGTDSNQVNRT</sequence>
<evidence type="ECO:0000313" key="2">
    <source>
        <dbReference type="Proteomes" id="UP000005396"/>
    </source>
</evidence>
<dbReference type="Proteomes" id="UP000005396">
    <property type="component" value="Unassembled WGS sequence"/>
</dbReference>